<dbReference type="SUPFAM" id="SSF57196">
    <property type="entry name" value="EGF/Laminin"/>
    <property type="match status" value="2"/>
</dbReference>
<feature type="signal peptide" evidence="17">
    <location>
        <begin position="1"/>
        <end position="23"/>
    </location>
</feature>
<keyword evidence="9" id="KW-0418">Kinase</keyword>
<accession>A0ABQ7EVB7</accession>
<dbReference type="EMBL" id="QGKV02000297">
    <property type="protein sequence ID" value="KAF3607292.1"/>
    <property type="molecule type" value="Genomic_DNA"/>
</dbReference>
<dbReference type="PROSITE" id="PS01187">
    <property type="entry name" value="EGF_CA"/>
    <property type="match status" value="2"/>
</dbReference>
<evidence type="ECO:0000256" key="11">
    <source>
        <dbReference type="ARBA" id="ARBA00022989"/>
    </source>
</evidence>
<evidence type="ECO:0000256" key="7">
    <source>
        <dbReference type="ARBA" id="ARBA00022729"/>
    </source>
</evidence>
<dbReference type="PROSITE" id="PS00010">
    <property type="entry name" value="ASX_HYDROXYL"/>
    <property type="match status" value="2"/>
</dbReference>
<keyword evidence="7 17" id="KW-0732">Signal</keyword>
<proteinExistence type="predicted"/>
<dbReference type="InterPro" id="IPR000152">
    <property type="entry name" value="EGF-type_Asp/Asn_hydroxyl_site"/>
</dbReference>
<organism evidence="20 21">
    <name type="scientific">Brassica cretica</name>
    <name type="common">Mustard</name>
    <dbReference type="NCBI Taxonomy" id="69181"/>
    <lineage>
        <taxon>Eukaryota</taxon>
        <taxon>Viridiplantae</taxon>
        <taxon>Streptophyta</taxon>
        <taxon>Embryophyta</taxon>
        <taxon>Tracheophyta</taxon>
        <taxon>Spermatophyta</taxon>
        <taxon>Magnoliopsida</taxon>
        <taxon>eudicotyledons</taxon>
        <taxon>Gunneridae</taxon>
        <taxon>Pentapetalae</taxon>
        <taxon>rosids</taxon>
        <taxon>malvids</taxon>
        <taxon>Brassicales</taxon>
        <taxon>Brassicaceae</taxon>
        <taxon>Brassiceae</taxon>
        <taxon>Brassica</taxon>
    </lineage>
</organism>
<dbReference type="InterPro" id="IPR001881">
    <property type="entry name" value="EGF-like_Ca-bd_dom"/>
</dbReference>
<dbReference type="CDD" id="cd00054">
    <property type="entry name" value="EGF_CA"/>
    <property type="match status" value="2"/>
</dbReference>
<feature type="domain" description="EGF-like" evidence="19">
    <location>
        <begin position="290"/>
        <end position="332"/>
    </location>
</feature>
<evidence type="ECO:0000256" key="3">
    <source>
        <dbReference type="ARBA" id="ARBA00022536"/>
    </source>
</evidence>
<evidence type="ECO:0000256" key="13">
    <source>
        <dbReference type="ARBA" id="ARBA00023157"/>
    </source>
</evidence>
<dbReference type="InterPro" id="IPR000719">
    <property type="entry name" value="Prot_kinase_dom"/>
</dbReference>
<feature type="domain" description="Protein kinase" evidence="18">
    <location>
        <begin position="819"/>
        <end position="935"/>
    </location>
</feature>
<keyword evidence="3 15" id="KW-0245">EGF-like domain</keyword>
<evidence type="ECO:0000256" key="17">
    <source>
        <dbReference type="SAM" id="SignalP"/>
    </source>
</evidence>
<keyword evidence="10" id="KW-0067">ATP-binding</keyword>
<sequence>MKMHGVFLVAVFFYLTYTQLVKGQLQPREGCKTRCGNLSVEYPFGISSGCYPGDDSFSITCKEDRPYVLGEIEVTNFTHSEQLQVLLNRSFYCPEEQGKKNISYISDYELVNLSISTNNKLTLVGCNALATLVAVSGDKPYAALCLSVCYPSKPAANRKCDGEGCCTENIPASLSLDSYVVGTQTILLPWADQTSVDHFDRCVYAFLVEDGKFDFSSPEDVKNLPNRTRFPVELDWSIGNKTCEEVGNSNICGGNNSTCIDSTRGKGYICKCKDGYDGNPYLSNQHGCQDFNECATGRHNCKDPKTCSDRVGGFECKCQFGFRLDPTTMNCKRKDFRWAMILIGNTIGLLFILLGVTCMQQKTKHLKNKLRQKFFEQNGGGLLVQRLSGAGASNVDFKIFTEEGMKEATNGYEESRILGQGGQGTVYKGILPDNSIVAIKKARLGGDRTQVEQFIYEMLVLLQINHRNVVNVSRQWRCHYKGQACMVGCYYPGDDNFNITCKEDRPRIGYIEVQSFYPNGQIQVLLNPTINCEGKQNISSNDFTLGNYSISTNNKLTLVGCNALAILVTSGNKLYATVCISACESPTAADAKCDGEGCCTTDISDEFNNYLVEVGSTRLQLSNQTSSVHHFDPCVYSFLVEEGKFNFSCPEDLKNLRNGKRFPVVLDWSIGNKTCEEVGNKSICGGNSTCFTSNNRTGYICTCNDGYDGNPYLSNEHRCQDINECTSGKHNCPYRATCSNKVGGFDCKCKSGNAIGLLFILLGLTCMQQKTRHLKYKLRQKFFEQNGGGLLVQRLGAGASNVDFKTFTEEGMKKATNSYEESRILGQGGQGTVYKGILPDNSVVAIKKARLGGDRSQVEQFIYEVLVLLKINHRNVVKLLGCCLETEVPLLVYEFVSNGTLYDHLHGSMFDSSLTWEHRQNIYRGRNEGVDMKQN</sequence>
<keyword evidence="13 15" id="KW-1015">Disulfide bond</keyword>
<evidence type="ECO:0000256" key="15">
    <source>
        <dbReference type="PROSITE-ProRule" id="PRU00076"/>
    </source>
</evidence>
<evidence type="ECO:0000256" key="4">
    <source>
        <dbReference type="ARBA" id="ARBA00022553"/>
    </source>
</evidence>
<evidence type="ECO:0000256" key="5">
    <source>
        <dbReference type="ARBA" id="ARBA00022679"/>
    </source>
</evidence>
<feature type="domain" description="EGF-like" evidence="19">
    <location>
        <begin position="671"/>
        <end position="720"/>
    </location>
</feature>
<evidence type="ECO:0000259" key="19">
    <source>
        <dbReference type="PROSITE" id="PS50026"/>
    </source>
</evidence>
<dbReference type="Gene3D" id="1.10.510.10">
    <property type="entry name" value="Transferase(Phosphotransferase) domain 1"/>
    <property type="match status" value="1"/>
</dbReference>
<keyword evidence="2" id="KW-0723">Serine/threonine-protein kinase</keyword>
<dbReference type="SUPFAM" id="SSF56112">
    <property type="entry name" value="Protein kinase-like (PK-like)"/>
    <property type="match status" value="2"/>
</dbReference>
<dbReference type="InterPro" id="IPR018097">
    <property type="entry name" value="EGF_Ca-bd_CS"/>
</dbReference>
<dbReference type="Proteomes" id="UP000266723">
    <property type="component" value="Unassembled WGS sequence"/>
</dbReference>
<evidence type="ECO:0000256" key="2">
    <source>
        <dbReference type="ARBA" id="ARBA00022527"/>
    </source>
</evidence>
<feature type="transmembrane region" description="Helical" evidence="16">
    <location>
        <begin position="338"/>
        <end position="359"/>
    </location>
</feature>
<dbReference type="PANTHER" id="PTHR27005:SF346">
    <property type="entry name" value="GENOME ASSEMBLY, CHROMOSOME: A06"/>
    <property type="match status" value="1"/>
</dbReference>
<dbReference type="Pfam" id="PF07645">
    <property type="entry name" value="EGF_CA"/>
    <property type="match status" value="2"/>
</dbReference>
<evidence type="ECO:0000256" key="12">
    <source>
        <dbReference type="ARBA" id="ARBA00023136"/>
    </source>
</evidence>
<dbReference type="Pfam" id="PF13947">
    <property type="entry name" value="GUB_WAK_bind"/>
    <property type="match status" value="1"/>
</dbReference>
<dbReference type="Pfam" id="PF00069">
    <property type="entry name" value="Pkinase"/>
    <property type="match status" value="1"/>
</dbReference>
<keyword evidence="11 16" id="KW-1133">Transmembrane helix</keyword>
<dbReference type="SMART" id="SM00181">
    <property type="entry name" value="EGF"/>
    <property type="match status" value="4"/>
</dbReference>
<dbReference type="InterPro" id="IPR000742">
    <property type="entry name" value="EGF"/>
</dbReference>
<dbReference type="InterPro" id="IPR025287">
    <property type="entry name" value="WAK_GUB"/>
</dbReference>
<evidence type="ECO:0000256" key="16">
    <source>
        <dbReference type="SAM" id="Phobius"/>
    </source>
</evidence>
<comment type="subcellular location">
    <subcellularLocation>
        <location evidence="1">Membrane</location>
        <topology evidence="1">Single-pass type I membrane protein</topology>
    </subcellularLocation>
</comment>
<dbReference type="PANTHER" id="PTHR27005">
    <property type="entry name" value="WALL-ASSOCIATED RECEPTOR KINASE-LIKE 21"/>
    <property type="match status" value="1"/>
</dbReference>
<evidence type="ECO:0000256" key="10">
    <source>
        <dbReference type="ARBA" id="ARBA00022840"/>
    </source>
</evidence>
<keyword evidence="8" id="KW-0547">Nucleotide-binding</keyword>
<keyword evidence="5" id="KW-0808">Transferase</keyword>
<feature type="disulfide bond" evidence="15">
    <location>
        <begin position="684"/>
        <end position="701"/>
    </location>
</feature>
<protein>
    <recommendedName>
        <fullName evidence="22">Protein kinase domain-containing protein</fullName>
    </recommendedName>
</protein>
<evidence type="ECO:0000256" key="6">
    <source>
        <dbReference type="ARBA" id="ARBA00022692"/>
    </source>
</evidence>
<comment type="caution">
    <text evidence="15">Lacks conserved residue(s) required for the propagation of feature annotation.</text>
</comment>
<comment type="caution">
    <text evidence="20">The sequence shown here is derived from an EMBL/GenBank/DDBJ whole genome shotgun (WGS) entry which is preliminary data.</text>
</comment>
<dbReference type="InterPro" id="IPR045274">
    <property type="entry name" value="WAK-like"/>
</dbReference>
<keyword evidence="6 16" id="KW-0812">Transmembrane</keyword>
<evidence type="ECO:0000256" key="8">
    <source>
        <dbReference type="ARBA" id="ARBA00022741"/>
    </source>
</evidence>
<keyword evidence="4" id="KW-0597">Phosphoprotein</keyword>
<evidence type="ECO:0000256" key="9">
    <source>
        <dbReference type="ARBA" id="ARBA00022777"/>
    </source>
</evidence>
<gene>
    <name evidence="20" type="ORF">DY000_02046054</name>
</gene>
<dbReference type="SMART" id="SM00179">
    <property type="entry name" value="EGF_CA"/>
    <property type="match status" value="2"/>
</dbReference>
<dbReference type="InterPro" id="IPR049883">
    <property type="entry name" value="NOTCH1_EGF-like"/>
</dbReference>
<evidence type="ECO:0000313" key="20">
    <source>
        <dbReference type="EMBL" id="KAF3607292.1"/>
    </source>
</evidence>
<evidence type="ECO:0000259" key="18">
    <source>
        <dbReference type="PROSITE" id="PS50011"/>
    </source>
</evidence>
<dbReference type="PROSITE" id="PS50011">
    <property type="entry name" value="PROTEIN_KINASE_DOM"/>
    <property type="match status" value="1"/>
</dbReference>
<keyword evidence="12 16" id="KW-0472">Membrane</keyword>
<dbReference type="PROSITE" id="PS01186">
    <property type="entry name" value="EGF_2"/>
    <property type="match status" value="1"/>
</dbReference>
<dbReference type="Gene3D" id="3.30.200.20">
    <property type="entry name" value="Phosphorylase Kinase, domain 1"/>
    <property type="match status" value="1"/>
</dbReference>
<keyword evidence="14" id="KW-0325">Glycoprotein</keyword>
<dbReference type="InterPro" id="IPR011009">
    <property type="entry name" value="Kinase-like_dom_sf"/>
</dbReference>
<evidence type="ECO:0000313" key="21">
    <source>
        <dbReference type="Proteomes" id="UP000266723"/>
    </source>
</evidence>
<dbReference type="Gene3D" id="2.10.25.10">
    <property type="entry name" value="Laminin"/>
    <property type="match status" value="2"/>
</dbReference>
<feature type="domain" description="EGF-like" evidence="19">
    <location>
        <begin position="721"/>
        <end position="760"/>
    </location>
</feature>
<feature type="chain" id="PRO_5047205218" description="Protein kinase domain-containing protein" evidence="17">
    <location>
        <begin position="24"/>
        <end position="935"/>
    </location>
</feature>
<evidence type="ECO:0000256" key="14">
    <source>
        <dbReference type="ARBA" id="ARBA00023180"/>
    </source>
</evidence>
<evidence type="ECO:0000256" key="1">
    <source>
        <dbReference type="ARBA" id="ARBA00004479"/>
    </source>
</evidence>
<reference evidence="20 21" key="1">
    <citation type="journal article" date="2020" name="BMC Genomics">
        <title>Intraspecific diversification of the crop wild relative Brassica cretica Lam. using demographic model selection.</title>
        <authorList>
            <person name="Kioukis A."/>
            <person name="Michalopoulou V.A."/>
            <person name="Briers L."/>
            <person name="Pirintsos S."/>
            <person name="Studholme D.J."/>
            <person name="Pavlidis P."/>
            <person name="Sarris P.F."/>
        </authorList>
    </citation>
    <scope>NUCLEOTIDE SEQUENCE [LARGE SCALE GENOMIC DNA]</scope>
    <source>
        <strain evidence="21">cv. PFS-1207/04</strain>
    </source>
</reference>
<dbReference type="Pfam" id="PF07714">
    <property type="entry name" value="PK_Tyr_Ser-Thr"/>
    <property type="match status" value="1"/>
</dbReference>
<evidence type="ECO:0008006" key="22">
    <source>
        <dbReference type="Google" id="ProtNLM"/>
    </source>
</evidence>
<dbReference type="InterPro" id="IPR001245">
    <property type="entry name" value="Ser-Thr/Tyr_kinase_cat_dom"/>
</dbReference>
<dbReference type="PROSITE" id="PS50026">
    <property type="entry name" value="EGF_3"/>
    <property type="match status" value="3"/>
</dbReference>
<keyword evidence="21" id="KW-1185">Reference proteome</keyword>
<name>A0ABQ7EVB7_BRACR</name>